<evidence type="ECO:0008006" key="3">
    <source>
        <dbReference type="Google" id="ProtNLM"/>
    </source>
</evidence>
<reference evidence="1" key="1">
    <citation type="journal article" date="2014" name="Int. J. Syst. Evol. Microbiol.">
        <title>Complete genome sequence of Corynebacterium casei LMG S-19264T (=DSM 44701T), isolated from a smear-ripened cheese.</title>
        <authorList>
            <consortium name="US DOE Joint Genome Institute (JGI-PGF)"/>
            <person name="Walter F."/>
            <person name="Albersmeier A."/>
            <person name="Kalinowski J."/>
            <person name="Ruckert C."/>
        </authorList>
    </citation>
    <scope>NUCLEOTIDE SEQUENCE</scope>
    <source>
        <strain evidence="1">CGMCC 4.7299</strain>
    </source>
</reference>
<evidence type="ECO:0000313" key="1">
    <source>
        <dbReference type="EMBL" id="GGL00538.1"/>
    </source>
</evidence>
<dbReference type="RefSeq" id="WP_229715965.1">
    <property type="nucleotide sequence ID" value="NZ_BMMX01000018.1"/>
</dbReference>
<sequence length="115" mass="12245">MTPAERFDAVAAELTAADGVSLPAGGRRFGGQALRRHGRIVAMLTQGQLAVRLPAARVDALVAAGHGTHYDAGRGSPMRQWLSLSPQSPLSWSDVMREAVEFGAAHRDHGSHLPR</sequence>
<accession>A0A8J3C2H3</accession>
<proteinExistence type="predicted"/>
<keyword evidence="2" id="KW-1185">Reference proteome</keyword>
<evidence type="ECO:0000313" key="2">
    <source>
        <dbReference type="Proteomes" id="UP000656042"/>
    </source>
</evidence>
<dbReference type="AlphaFoldDB" id="A0A8J3C2H3"/>
<dbReference type="EMBL" id="BMMX01000018">
    <property type="protein sequence ID" value="GGL00538.1"/>
    <property type="molecule type" value="Genomic_DNA"/>
</dbReference>
<dbReference type="SUPFAM" id="SSF159894">
    <property type="entry name" value="YgaC/TfoX-N like"/>
    <property type="match status" value="1"/>
</dbReference>
<dbReference type="Proteomes" id="UP000656042">
    <property type="component" value="Unassembled WGS sequence"/>
</dbReference>
<organism evidence="1 2">
    <name type="scientific">Mangrovihabitans endophyticus</name>
    <dbReference type="NCBI Taxonomy" id="1751298"/>
    <lineage>
        <taxon>Bacteria</taxon>
        <taxon>Bacillati</taxon>
        <taxon>Actinomycetota</taxon>
        <taxon>Actinomycetes</taxon>
        <taxon>Micromonosporales</taxon>
        <taxon>Micromonosporaceae</taxon>
        <taxon>Mangrovihabitans</taxon>
    </lineage>
</organism>
<protein>
    <recommendedName>
        <fullName evidence="3">TfoX N-terminal domain-containing protein</fullName>
    </recommendedName>
</protein>
<name>A0A8J3C2H3_9ACTN</name>
<gene>
    <name evidence="1" type="ORF">GCM10012284_38730</name>
</gene>
<comment type="caution">
    <text evidence="1">The sequence shown here is derived from an EMBL/GenBank/DDBJ whole genome shotgun (WGS) entry which is preliminary data.</text>
</comment>
<reference evidence="1" key="2">
    <citation type="submission" date="2020-09" db="EMBL/GenBank/DDBJ databases">
        <authorList>
            <person name="Sun Q."/>
            <person name="Zhou Y."/>
        </authorList>
    </citation>
    <scope>NUCLEOTIDE SEQUENCE</scope>
    <source>
        <strain evidence="1">CGMCC 4.7299</strain>
    </source>
</reference>